<proteinExistence type="predicted"/>
<feature type="compositionally biased region" description="Polar residues" evidence="1">
    <location>
        <begin position="7"/>
        <end position="23"/>
    </location>
</feature>
<feature type="region of interest" description="Disordered" evidence="1">
    <location>
        <begin position="278"/>
        <end position="315"/>
    </location>
</feature>
<feature type="region of interest" description="Disordered" evidence="1">
    <location>
        <begin position="644"/>
        <end position="666"/>
    </location>
</feature>
<feature type="region of interest" description="Disordered" evidence="1">
    <location>
        <begin position="911"/>
        <end position="940"/>
    </location>
</feature>
<accession>A0A0D6LG50</accession>
<dbReference type="AlphaFoldDB" id="A0A0D6LG50"/>
<name>A0A0D6LG50_9BILA</name>
<evidence type="ECO:0000256" key="1">
    <source>
        <dbReference type="SAM" id="MobiDB-lite"/>
    </source>
</evidence>
<feature type="compositionally biased region" description="Polar residues" evidence="1">
    <location>
        <begin position="975"/>
        <end position="987"/>
    </location>
</feature>
<reference evidence="2 3" key="1">
    <citation type="submission" date="2013-05" db="EMBL/GenBank/DDBJ databases">
        <title>Draft genome of the parasitic nematode Anyclostoma ceylanicum.</title>
        <authorList>
            <person name="Mitreva M."/>
        </authorList>
    </citation>
    <scope>NUCLEOTIDE SEQUENCE [LARGE SCALE GENOMIC DNA]</scope>
</reference>
<protein>
    <submittedName>
        <fullName evidence="2">Uncharacterized protein</fullName>
    </submittedName>
</protein>
<dbReference type="Proteomes" id="UP000054495">
    <property type="component" value="Unassembled WGS sequence"/>
</dbReference>
<feature type="region of interest" description="Disordered" evidence="1">
    <location>
        <begin position="1"/>
        <end position="52"/>
    </location>
</feature>
<keyword evidence="3" id="KW-1185">Reference proteome</keyword>
<gene>
    <name evidence="2" type="ORF">ANCCEY_14265</name>
</gene>
<dbReference type="EMBL" id="KE125994">
    <property type="protein sequence ID" value="EPB66642.1"/>
    <property type="molecule type" value="Genomic_DNA"/>
</dbReference>
<evidence type="ECO:0000313" key="2">
    <source>
        <dbReference type="EMBL" id="EPB66642.1"/>
    </source>
</evidence>
<feature type="region of interest" description="Disordered" evidence="1">
    <location>
        <begin position="104"/>
        <end position="124"/>
    </location>
</feature>
<feature type="compositionally biased region" description="Acidic residues" evidence="1">
    <location>
        <begin position="916"/>
        <end position="925"/>
    </location>
</feature>
<evidence type="ECO:0000313" key="3">
    <source>
        <dbReference type="Proteomes" id="UP000054495"/>
    </source>
</evidence>
<organism evidence="2 3">
    <name type="scientific">Ancylostoma ceylanicum</name>
    <dbReference type="NCBI Taxonomy" id="53326"/>
    <lineage>
        <taxon>Eukaryota</taxon>
        <taxon>Metazoa</taxon>
        <taxon>Ecdysozoa</taxon>
        <taxon>Nematoda</taxon>
        <taxon>Chromadorea</taxon>
        <taxon>Rhabditida</taxon>
        <taxon>Rhabditina</taxon>
        <taxon>Rhabditomorpha</taxon>
        <taxon>Strongyloidea</taxon>
        <taxon>Ancylostomatidae</taxon>
        <taxon>Ancylostomatinae</taxon>
        <taxon>Ancylostoma</taxon>
    </lineage>
</organism>
<sequence length="1124" mass="125094">MDKRRYLQQQQDQSRPECSSSMPTKAPLKELPQANRCQTSAHPHARDGDASVQRLVEKLQRWTNRYSPPKFMAGMMSAEGVYELPEQTTPKRRSHGPWFVEYFSKTDDIPQKQKSREESRSSRENIIRIEKENRRTDECLASRNKTDCTPSLQQKFYSKPPLSAELGSSAVEIDEGGHRIPSGKNIVKASNPLTSPAFTTDPERSRFALINENGPSSSRILMRDTTIKERIEGHLAAYDRVSSKLDISLREANELLNRPLKLGLPSLTDNSTLLALGSDRQTIDPSNLEKLRKENSADDRSPRRSMPLNAPESASNRLSHRFAVTQGENANADGAFTVSSSREATKQHLQKQDNDDIDRILDSISLRDESLLTYSQNRDESVAQESLKPLHVTPHANPKVTTTIGPRRALVLSAEEREERKKKVEEYIRMCGVLRSLQHAVYKLKRRQVFGRRGATLDSKFTSAPEQLAKIDELSKAADVDFSEAIVDAKSWLSSRITYSEFSLLVMRRKKKAYMDSEDCTNTIKQLLTAQVARTNNTDETSFLNPPAANVNELSPVRVDTRALNESALQSTTTPRRAGVEPLDLSQLSSEENTPVIKGKDSAIVPSLEKISQSLQEEQSQSHVDQDHADVGISRAYSQSTVYEDSLSRFDEEEGSRSGSAGSEATLYRSDLEDEATEISKSQQHTQPSRRTLDTAEALTMLSRQIVTVIGDNTTRVEVDQILERIVEENVEVKVAVAKKDAAVNEGNIGEKLHKAEVSEDMNTITDREPLSTDVQEIGNDGKFKADVVENRDEAGDAARSSYESTKIEVSMTKPSEVEDGTQKCLPDKNAPPCDEIFLDISLGRDEVDEQGRKLQDKYVQMSDSKECNDFESTQRENFEAMSLLSSVQKPKEKLTAQRDDTIFEETFDAEKESEGEWLSEDEDSSAVLESKNRPEGTEAENVADIGKHEEINAWKSEEVTTGYDADGRDETSGKVASSSPQLSTTAEELIPTSKTNALELASATTSSRVLTDDQIGNEAATAILAVTPADDKILAGENQETDSYELSFLDRIPDRTVDGRASLGLNRSELCDSLSTSIMHLMTDSPRRRSLPRSYNLSDSLLDDSVPVLVTKSPRAAKELVLL</sequence>
<feature type="region of interest" description="Disordered" evidence="1">
    <location>
        <begin position="566"/>
        <end position="601"/>
    </location>
</feature>
<feature type="compositionally biased region" description="Basic and acidic residues" evidence="1">
    <location>
        <begin position="287"/>
        <end position="302"/>
    </location>
</feature>
<feature type="region of interest" description="Disordered" evidence="1">
    <location>
        <begin position="960"/>
        <end position="987"/>
    </location>
</feature>